<evidence type="ECO:0000256" key="1">
    <source>
        <dbReference type="ARBA" id="ARBA00005336"/>
    </source>
</evidence>
<evidence type="ECO:0000259" key="4">
    <source>
        <dbReference type="Pfam" id="PF00933"/>
    </source>
</evidence>
<evidence type="ECO:0000313" key="5">
    <source>
        <dbReference type="EMBL" id="MCK9687530.1"/>
    </source>
</evidence>
<dbReference type="Proteomes" id="UP001139353">
    <property type="component" value="Unassembled WGS sequence"/>
</dbReference>
<dbReference type="RefSeq" id="WP_275683574.1">
    <property type="nucleotide sequence ID" value="NZ_JAJLJH010000005.1"/>
</dbReference>
<dbReference type="EMBL" id="JAJLJH010000005">
    <property type="protein sequence ID" value="MCK9687530.1"/>
    <property type="molecule type" value="Genomic_DNA"/>
</dbReference>
<name>A0A9X2C3H2_9BURK</name>
<dbReference type="GO" id="GO:0009254">
    <property type="term" value="P:peptidoglycan turnover"/>
    <property type="evidence" value="ECO:0007669"/>
    <property type="project" value="TreeGrafter"/>
</dbReference>
<comment type="caution">
    <text evidence="5">The sequence shown here is derived from an EMBL/GenBank/DDBJ whole genome shotgun (WGS) entry which is preliminary data.</text>
</comment>
<evidence type="ECO:0000313" key="6">
    <source>
        <dbReference type="Proteomes" id="UP001139353"/>
    </source>
</evidence>
<accession>A0A9X2C3H2</accession>
<dbReference type="GO" id="GO:0005975">
    <property type="term" value="P:carbohydrate metabolic process"/>
    <property type="evidence" value="ECO:0007669"/>
    <property type="project" value="InterPro"/>
</dbReference>
<dbReference type="AlphaFoldDB" id="A0A9X2C3H2"/>
<dbReference type="Pfam" id="PF00933">
    <property type="entry name" value="Glyco_hydro_3"/>
    <property type="match status" value="1"/>
</dbReference>
<evidence type="ECO:0000256" key="3">
    <source>
        <dbReference type="ARBA" id="ARBA00023295"/>
    </source>
</evidence>
<keyword evidence="6" id="KW-1185">Reference proteome</keyword>
<dbReference type="PANTHER" id="PTHR30480:SF16">
    <property type="entry name" value="GLYCOSIDE HYDROLASE FAMILY 3 DOMAIN PROTEIN"/>
    <property type="match status" value="1"/>
</dbReference>
<keyword evidence="2 5" id="KW-0378">Hydrolase</keyword>
<dbReference type="EC" id="3.2.1.52" evidence="5"/>
<dbReference type="InterPro" id="IPR017853">
    <property type="entry name" value="GH"/>
</dbReference>
<evidence type="ECO:0000256" key="2">
    <source>
        <dbReference type="ARBA" id="ARBA00022801"/>
    </source>
</evidence>
<comment type="similarity">
    <text evidence="1">Belongs to the glycosyl hydrolase 3 family.</text>
</comment>
<dbReference type="PANTHER" id="PTHR30480">
    <property type="entry name" value="BETA-HEXOSAMINIDASE-RELATED"/>
    <property type="match status" value="1"/>
</dbReference>
<dbReference type="NCBIfam" id="NF003740">
    <property type="entry name" value="PRK05337.1"/>
    <property type="match status" value="1"/>
</dbReference>
<proteinExistence type="inferred from homology"/>
<dbReference type="InterPro" id="IPR036962">
    <property type="entry name" value="Glyco_hydro_3_N_sf"/>
</dbReference>
<protein>
    <submittedName>
        <fullName evidence="5">Beta-N-acetylhexosaminidase</fullName>
        <ecNumber evidence="5">3.2.1.52</ecNumber>
    </submittedName>
</protein>
<reference evidence="5" key="1">
    <citation type="submission" date="2021-11" db="EMBL/GenBank/DDBJ databases">
        <title>BS-T2-15 a new species belonging to the Comamonadaceae family isolated from the soil of a French oak forest.</title>
        <authorList>
            <person name="Mieszkin S."/>
            <person name="Alain K."/>
        </authorList>
    </citation>
    <scope>NUCLEOTIDE SEQUENCE</scope>
    <source>
        <strain evidence="5">BS-T2-15</strain>
    </source>
</reference>
<dbReference type="InterPro" id="IPR001764">
    <property type="entry name" value="Glyco_hydro_3_N"/>
</dbReference>
<keyword evidence="3 5" id="KW-0326">Glycosidase</keyword>
<sequence>MSAAPFHPGHLVMVDIPGTSLDAASAEFLRRHHVRAICLFRRNLGTEDEIRQLTADLREVMGPNSLIGIDQEGGSTIRATFLPQAPAAMALGAIGDEALCEEVGATVARGLRSLGINWNFAPVLDVNNNPGNPVIAERSFGEDPAEVARLAAAWMRGSLREGVACCVKHFPGHGDTATDSHHALPVVDKSIAELEALELKPFRALAHAHGDTPAAPSVMTAHIVYPQIDPGHPATLSRPVLTGLLREAIGYDGVVITDALMMKAVHDNYGHALAAVLALQAGADMPLAQGTLEEQGATVKAIEQALAEGHLLPADVKRSEARLVALAQAYPVSPRAYDAAQRAADDAAMRAAWARGLTAFDGAGRRATPPAPGTPLRVVTQDSVECDGVSEAGLPAERVMEMFAGFADVQLVRVPDLRNIDAATFPQDGRCNILVSNHRTRFGTTAASARPDLHVALWNPFQLFDIAAPSLVTWGYCDGAIDAVRAWLEGRAQATARSPVNLSPRAA</sequence>
<dbReference type="SUPFAM" id="SSF51445">
    <property type="entry name" value="(Trans)glycosidases"/>
    <property type="match status" value="1"/>
</dbReference>
<gene>
    <name evidence="5" type="primary">nagZ</name>
    <name evidence="5" type="ORF">LPC04_17645</name>
</gene>
<dbReference type="GO" id="GO:0004563">
    <property type="term" value="F:beta-N-acetylhexosaminidase activity"/>
    <property type="evidence" value="ECO:0007669"/>
    <property type="project" value="UniProtKB-EC"/>
</dbReference>
<dbReference type="Gene3D" id="3.20.20.300">
    <property type="entry name" value="Glycoside hydrolase, family 3, N-terminal domain"/>
    <property type="match status" value="1"/>
</dbReference>
<feature type="domain" description="Glycoside hydrolase family 3 N-terminal" evidence="4">
    <location>
        <begin position="11"/>
        <end position="324"/>
    </location>
</feature>
<organism evidence="5 6">
    <name type="scientific">Scleromatobacter humisilvae</name>
    <dbReference type="NCBI Taxonomy" id="2897159"/>
    <lineage>
        <taxon>Bacteria</taxon>
        <taxon>Pseudomonadati</taxon>
        <taxon>Pseudomonadota</taxon>
        <taxon>Betaproteobacteria</taxon>
        <taxon>Burkholderiales</taxon>
        <taxon>Sphaerotilaceae</taxon>
        <taxon>Scleromatobacter</taxon>
    </lineage>
</organism>
<dbReference type="InterPro" id="IPR050226">
    <property type="entry name" value="NagZ_Beta-hexosaminidase"/>
</dbReference>